<dbReference type="PANTHER" id="PTHR11046:SF11">
    <property type="entry name" value="EXODEOXYRIBONUCLEASE I"/>
    <property type="match status" value="1"/>
</dbReference>
<dbReference type="InterPro" id="IPR013620">
    <property type="entry name" value="Exonuc_1_SH3"/>
</dbReference>
<dbReference type="InterPro" id="IPR038649">
    <property type="entry name" value="EXOI_SH3_sf"/>
</dbReference>
<dbReference type="SMART" id="SM00479">
    <property type="entry name" value="EXOIII"/>
    <property type="match status" value="1"/>
</dbReference>
<evidence type="ECO:0000256" key="12">
    <source>
        <dbReference type="ARBA" id="ARBA00023204"/>
    </source>
</evidence>
<reference evidence="17 18" key="1">
    <citation type="submission" date="2021-03" db="EMBL/GenBank/DDBJ databases">
        <title>Oceanisphaera sp. nov., isolated from the intestine.</title>
        <authorList>
            <person name="Zhao L.-H."/>
            <person name="Shi L.-F."/>
        </authorList>
    </citation>
    <scope>NUCLEOTIDE SEQUENCE [LARGE SCALE GENOMIC DNA]</scope>
    <source>
        <strain evidence="17 18">DM8</strain>
    </source>
</reference>
<evidence type="ECO:0000256" key="11">
    <source>
        <dbReference type="ARBA" id="ARBA00023125"/>
    </source>
</evidence>
<evidence type="ECO:0000256" key="4">
    <source>
        <dbReference type="ARBA" id="ARBA00019900"/>
    </source>
</evidence>
<dbReference type="CDD" id="cd06138">
    <property type="entry name" value="ExoI_N"/>
    <property type="match status" value="1"/>
</dbReference>
<dbReference type="InterPro" id="IPR023607">
    <property type="entry name" value="Exodeoxyribonuclease_I"/>
</dbReference>
<dbReference type="InterPro" id="IPR022894">
    <property type="entry name" value="Oligoribonuclease"/>
</dbReference>
<dbReference type="PROSITE" id="PS51784">
    <property type="entry name" value="EXOI_SH3"/>
    <property type="match status" value="1"/>
</dbReference>
<dbReference type="Gene3D" id="3.30.1520.20">
    <property type="entry name" value="Exonuclease ExoI, domain 2"/>
    <property type="match status" value="1"/>
</dbReference>
<dbReference type="InterPro" id="IPR013520">
    <property type="entry name" value="Ribonucl_H"/>
</dbReference>
<evidence type="ECO:0000256" key="2">
    <source>
        <dbReference type="ARBA" id="ARBA00001946"/>
    </source>
</evidence>
<comment type="cofactor">
    <cofactor evidence="2">
        <name>Mg(2+)</name>
        <dbReference type="ChEBI" id="CHEBI:18420"/>
    </cofactor>
</comment>
<keyword evidence="7 14" id="KW-0227">DNA damage</keyword>
<dbReference type="PROSITE" id="PS51785">
    <property type="entry name" value="EXOI_C"/>
    <property type="match status" value="1"/>
</dbReference>
<dbReference type="Gene3D" id="1.10.287.1240">
    <property type="match status" value="1"/>
</dbReference>
<keyword evidence="5 14" id="KW-0540">Nuclease</keyword>
<dbReference type="InterPro" id="IPR058561">
    <property type="entry name" value="Exonuc_1_C"/>
</dbReference>
<dbReference type="InterPro" id="IPR034747">
    <property type="entry name" value="EXOI_SH3"/>
</dbReference>
<keyword evidence="11" id="KW-0238">DNA-binding</keyword>
<feature type="domain" description="ExoI C-terminal" evidence="16">
    <location>
        <begin position="358"/>
        <end position="473"/>
    </location>
</feature>
<keyword evidence="18" id="KW-1185">Reference proteome</keyword>
<dbReference type="InterPro" id="IPR036397">
    <property type="entry name" value="RNaseH_sf"/>
</dbReference>
<keyword evidence="6" id="KW-0479">Metal-binding</keyword>
<comment type="caution">
    <text evidence="17">The sequence shown here is derived from an EMBL/GenBank/DDBJ whole genome shotgun (WGS) entry which is preliminary data.</text>
</comment>
<dbReference type="PANTHER" id="PTHR11046">
    <property type="entry name" value="OLIGORIBONUCLEASE, MITOCHONDRIAL"/>
    <property type="match status" value="1"/>
</dbReference>
<sequence>MSQSAATPSFLFHDYETAGLHPAYDRPVQFAAIRTDAELNEIGEPLKLYCQLPSDYLPSPEATLITGITPQTAQQKGVCEAEFIRQIHDQFSLPNTCILGYNNLRFDDEVTRFTLYRNFYDAYAYSWQQGNSRWDLLDVVRAFYALRPEGIQWPTDEDGKPSFKLEQLTQANGIDHGDAHDALADVKATIAVAKLLRQAQPKLFDYLFELRNKHKVKALIDVVNSQPLVHVSGRFSSWQGCASWIAPLAWHPDNANAVICVNLSMDLAPLIELSPEQLHTHLYTKHADLGEQLPVPVKLVQINKCPVLAKAGALTEQRADELGIDRAQCRKSLDLLRSHPEIREKVVALYQIAPDFAPITDVDGALYEGGFFGSADKAVMDMIRTSKPEALADMPLQFNDERLPEMLFRYRARNYPHTLTEQEWQRWRQHCQDKLANQAEPYMQRLEQLVMAHQEDEAKLALLQAVAHYVQSL</sequence>
<name>A0ABS3NEN0_9GAMM</name>
<dbReference type="GO" id="GO:0008310">
    <property type="term" value="F:single-stranded DNA 3'-5' DNA exonuclease activity"/>
    <property type="evidence" value="ECO:0007669"/>
    <property type="project" value="UniProtKB-EC"/>
</dbReference>
<evidence type="ECO:0000256" key="3">
    <source>
        <dbReference type="ARBA" id="ARBA00012108"/>
    </source>
</evidence>
<dbReference type="NCBIfam" id="NF008746">
    <property type="entry name" value="PRK11779.1"/>
    <property type="match status" value="1"/>
</dbReference>
<keyword evidence="8 14" id="KW-0378">Hydrolase</keyword>
<keyword evidence="9 14" id="KW-0269">Exonuclease</keyword>
<evidence type="ECO:0000259" key="16">
    <source>
        <dbReference type="PROSITE" id="PS51785"/>
    </source>
</evidence>
<dbReference type="RefSeq" id="WP_208004475.1">
    <property type="nucleotide sequence ID" value="NZ_JAGDFX010000003.1"/>
</dbReference>
<comment type="subunit">
    <text evidence="13">Monomer. Interacts with ssb (via C-terminus); this interaction stimulates the exonuclease activity by recruiting the enzyme to its substrate.</text>
</comment>
<evidence type="ECO:0000256" key="8">
    <source>
        <dbReference type="ARBA" id="ARBA00022801"/>
    </source>
</evidence>
<evidence type="ECO:0000256" key="5">
    <source>
        <dbReference type="ARBA" id="ARBA00022722"/>
    </source>
</evidence>
<evidence type="ECO:0000256" key="1">
    <source>
        <dbReference type="ARBA" id="ARBA00000563"/>
    </source>
</evidence>
<dbReference type="Pfam" id="PF26016">
    <property type="entry name" value="ExoI_C"/>
    <property type="match status" value="1"/>
</dbReference>
<dbReference type="Pfam" id="PF00929">
    <property type="entry name" value="RNase_T"/>
    <property type="match status" value="1"/>
</dbReference>
<protein>
    <recommendedName>
        <fullName evidence="4 14">Exodeoxyribonuclease I</fullName>
        <ecNumber evidence="3 14">3.1.11.1</ecNumber>
    </recommendedName>
</protein>
<comment type="catalytic activity">
    <reaction evidence="1 14">
        <text>Exonucleolytic cleavage in the 3'- to 5'-direction to yield nucleoside 5'-phosphates.</text>
        <dbReference type="EC" id="3.1.11.1"/>
    </reaction>
</comment>
<evidence type="ECO:0000313" key="18">
    <source>
        <dbReference type="Proteomes" id="UP000664882"/>
    </source>
</evidence>
<keyword evidence="12 14" id="KW-0234">DNA repair</keyword>
<dbReference type="Pfam" id="PF08411">
    <property type="entry name" value="ExoI_SH3"/>
    <property type="match status" value="1"/>
</dbReference>
<evidence type="ECO:0000256" key="10">
    <source>
        <dbReference type="ARBA" id="ARBA00022842"/>
    </source>
</evidence>
<evidence type="ECO:0000256" key="7">
    <source>
        <dbReference type="ARBA" id="ARBA00022763"/>
    </source>
</evidence>
<dbReference type="InterPro" id="IPR012337">
    <property type="entry name" value="RNaseH-like_sf"/>
</dbReference>
<evidence type="ECO:0000256" key="13">
    <source>
        <dbReference type="ARBA" id="ARBA00046792"/>
    </source>
</evidence>
<evidence type="ECO:0000256" key="9">
    <source>
        <dbReference type="ARBA" id="ARBA00022839"/>
    </source>
</evidence>
<evidence type="ECO:0000259" key="15">
    <source>
        <dbReference type="PROSITE" id="PS51784"/>
    </source>
</evidence>
<dbReference type="Proteomes" id="UP000664882">
    <property type="component" value="Unassembled WGS sequence"/>
</dbReference>
<accession>A0ABS3NEN0</accession>
<dbReference type="PIRSF" id="PIRSF000977">
    <property type="entry name" value="Exodeoxyribonuclease_I"/>
    <property type="match status" value="1"/>
</dbReference>
<dbReference type="Gene3D" id="3.30.420.10">
    <property type="entry name" value="Ribonuclease H-like superfamily/Ribonuclease H"/>
    <property type="match status" value="1"/>
</dbReference>
<dbReference type="SUPFAM" id="SSF53098">
    <property type="entry name" value="Ribonuclease H-like"/>
    <property type="match status" value="1"/>
</dbReference>
<feature type="domain" description="ExoI SH3-like" evidence="15">
    <location>
        <begin position="201"/>
        <end position="354"/>
    </location>
</feature>
<dbReference type="Gene3D" id="1.20.1280.70">
    <property type="entry name" value="Exonuclease ExoI, domain 3"/>
    <property type="match status" value="1"/>
</dbReference>
<organism evidence="17 18">
    <name type="scientific">Oceanisphaera pacifica</name>
    <dbReference type="NCBI Taxonomy" id="2818389"/>
    <lineage>
        <taxon>Bacteria</taxon>
        <taxon>Pseudomonadati</taxon>
        <taxon>Pseudomonadota</taxon>
        <taxon>Gammaproteobacteria</taxon>
        <taxon>Aeromonadales</taxon>
        <taxon>Aeromonadaceae</taxon>
        <taxon>Oceanisphaera</taxon>
    </lineage>
</organism>
<dbReference type="EMBL" id="JAGDFX010000003">
    <property type="protein sequence ID" value="MBO1518745.1"/>
    <property type="molecule type" value="Genomic_DNA"/>
</dbReference>
<evidence type="ECO:0000256" key="6">
    <source>
        <dbReference type="ARBA" id="ARBA00022723"/>
    </source>
</evidence>
<dbReference type="EC" id="3.1.11.1" evidence="3 14"/>
<evidence type="ECO:0000256" key="14">
    <source>
        <dbReference type="PIRNR" id="PIRNR000977"/>
    </source>
</evidence>
<gene>
    <name evidence="17" type="primary">sbcB</name>
    <name evidence="17" type="ORF">J3U76_03675</name>
</gene>
<proteinExistence type="predicted"/>
<evidence type="ECO:0000313" key="17">
    <source>
        <dbReference type="EMBL" id="MBO1518745.1"/>
    </source>
</evidence>
<keyword evidence="10" id="KW-0460">Magnesium</keyword>